<dbReference type="EMBL" id="JAHRHY010000010">
    <property type="protein sequence ID" value="KAG9066012.1"/>
    <property type="molecule type" value="Genomic_DNA"/>
</dbReference>
<evidence type="ECO:0000256" key="1">
    <source>
        <dbReference type="SAM" id="MobiDB-lite"/>
    </source>
</evidence>
<proteinExistence type="predicted"/>
<feature type="compositionally biased region" description="Low complexity" evidence="1">
    <location>
        <begin position="596"/>
        <end position="613"/>
    </location>
</feature>
<name>A0A9P8BUJ3_9FUNG</name>
<gene>
    <name evidence="3" type="ORF">KI688_001229</name>
</gene>
<feature type="transmembrane region" description="Helical" evidence="2">
    <location>
        <begin position="260"/>
        <end position="283"/>
    </location>
</feature>
<feature type="region of interest" description="Disordered" evidence="1">
    <location>
        <begin position="477"/>
        <end position="629"/>
    </location>
</feature>
<organism evidence="3 4">
    <name type="scientific">Linnemannia hyalina</name>
    <dbReference type="NCBI Taxonomy" id="64524"/>
    <lineage>
        <taxon>Eukaryota</taxon>
        <taxon>Fungi</taxon>
        <taxon>Fungi incertae sedis</taxon>
        <taxon>Mucoromycota</taxon>
        <taxon>Mortierellomycotina</taxon>
        <taxon>Mortierellomycetes</taxon>
        <taxon>Mortierellales</taxon>
        <taxon>Mortierellaceae</taxon>
        <taxon>Linnemannia</taxon>
    </lineage>
</organism>
<keyword evidence="2" id="KW-1133">Transmembrane helix</keyword>
<comment type="caution">
    <text evidence="3">The sequence shown here is derived from an EMBL/GenBank/DDBJ whole genome shotgun (WGS) entry which is preliminary data.</text>
</comment>
<accession>A0A9P8BUJ3</accession>
<evidence type="ECO:0000256" key="2">
    <source>
        <dbReference type="SAM" id="Phobius"/>
    </source>
</evidence>
<dbReference type="Proteomes" id="UP000707451">
    <property type="component" value="Unassembled WGS sequence"/>
</dbReference>
<feature type="region of interest" description="Disordered" evidence="1">
    <location>
        <begin position="647"/>
        <end position="713"/>
    </location>
</feature>
<sequence length="713" mass="79055">MAGRKTGPRRFYICGIPVTYELLLRIAILIITIAVLVFAAIPKVKSILDQVNYVSVKITDKPQIPVPDIIICSQFLDTVELDIVTRTQYEDGRQGQDVKVPVNKDFYEIKNATEFNLQANGDWDRTDGKCVFLHRQPDFFYPKNLDGSSLPALVKIVFACTASAPYLGTAPAGLSMAIWNGDVNVTMIQPIWGAIPSINTLTFVYSEHQLLRGGSQPRYTLQKQNLRTMDIAAKQVFAKVEISPDSFYINQYNDNKGYSWVDLAGAIGGMASIALALWIFLFGSGRYKSWGIMQRYVLQTSPNSRRYRNDDVPPKNAFEAFQRWIKKRFSRLDSNADNDPDNMPLRADPRRHSLRYSTALNTAAAVAGGGGKGGNGNNNNWTNTRSSMDLSGGNYYFTEQGAPGSHSLRPLAPLNENEEFSEEQEVEELIRLIDLRIDERMWMLEKTLSRYYLDGFRLRNYSSPYSLEAGVLSGAATGGAGGRAMSKEEEAKSESNSPGSTNHDSRMELLDGSGNYMPPLSSPPAPVYPPRPQVNQHYAYLGDNHQRQHQQQQHQPLAPPTGPLPHAGGAPVPQINISGEPLSPAPRLTQSEIEHGAPAPAPAAGTSSTAAPTRYLPSDSDGSAFMLDLPQRNNMRGTIRKAVERLQHEWPQSRAQDVYVPRTQYNGPGGNNNSSQYANVDAPGGHSQYRNNQDQDQLNRQNNQQYTPGSDWP</sequence>
<protein>
    <submittedName>
        <fullName evidence="3">Uncharacterized protein</fullName>
    </submittedName>
</protein>
<evidence type="ECO:0000313" key="3">
    <source>
        <dbReference type="EMBL" id="KAG9066012.1"/>
    </source>
</evidence>
<feature type="compositionally biased region" description="Low complexity" evidence="1">
    <location>
        <begin position="688"/>
        <end position="706"/>
    </location>
</feature>
<evidence type="ECO:0000313" key="4">
    <source>
        <dbReference type="Proteomes" id="UP000707451"/>
    </source>
</evidence>
<keyword evidence="2" id="KW-0472">Membrane</keyword>
<feature type="transmembrane region" description="Helical" evidence="2">
    <location>
        <begin position="22"/>
        <end position="41"/>
    </location>
</feature>
<keyword evidence="2" id="KW-0812">Transmembrane</keyword>
<feature type="compositionally biased region" description="Pro residues" evidence="1">
    <location>
        <begin position="520"/>
        <end position="532"/>
    </location>
</feature>
<feature type="compositionally biased region" description="Polar residues" evidence="1">
    <location>
        <begin position="663"/>
        <end position="678"/>
    </location>
</feature>
<dbReference type="AlphaFoldDB" id="A0A9P8BUJ3"/>
<reference evidence="3" key="1">
    <citation type="submission" date="2021-06" db="EMBL/GenBank/DDBJ databases">
        <title>Genome Sequence of Mortierella hyaline Strain SCG-10, a Cold-Adapted, Nitrate-Reducing Fungus Isolated from Soil in Minnesota, USA.</title>
        <authorList>
            <person name="Aldossari N."/>
        </authorList>
    </citation>
    <scope>NUCLEOTIDE SEQUENCE</scope>
    <source>
        <strain evidence="3">SCG-10</strain>
    </source>
</reference>
<dbReference type="OrthoDB" id="5596129at2759"/>
<keyword evidence="4" id="KW-1185">Reference proteome</keyword>